<dbReference type="GeneTree" id="ENSGT00940000167529"/>
<reference evidence="2" key="3">
    <citation type="submission" date="2025-08" db="UniProtKB">
        <authorList>
            <consortium name="Ensembl"/>
        </authorList>
    </citation>
    <scope>IDENTIFICATION</scope>
</reference>
<dbReference type="InterPro" id="IPR020821">
    <property type="entry name" value="ENPP1-3/EXOG-like_nuc-like"/>
</dbReference>
<dbReference type="Ensembl" id="ENSCINT00000022166.2">
    <property type="protein sequence ID" value="ENSCINP00000021920.2"/>
    <property type="gene ID" value="ENSCING00000009483.3"/>
</dbReference>
<proteinExistence type="predicted"/>
<dbReference type="PANTHER" id="PTHR10151:SF114">
    <property type="entry name" value="ECTONUCLEOTIDE PYROPHOSPHATASE_PHOSPHODIESTERASE C27A7.3"/>
    <property type="match status" value="1"/>
</dbReference>
<dbReference type="GO" id="GO:0046872">
    <property type="term" value="F:metal ion binding"/>
    <property type="evidence" value="ECO:0007669"/>
    <property type="project" value="InterPro"/>
</dbReference>
<dbReference type="InParanoid" id="F6XHJ8"/>
<reference evidence="3" key="1">
    <citation type="journal article" date="2002" name="Science">
        <title>The draft genome of Ciona intestinalis: insights into chordate and vertebrate origins.</title>
        <authorList>
            <person name="Dehal P."/>
            <person name="Satou Y."/>
            <person name="Campbell R.K."/>
            <person name="Chapman J."/>
            <person name="Degnan B."/>
            <person name="De Tomaso A."/>
            <person name="Davidson B."/>
            <person name="Di Gregorio A."/>
            <person name="Gelpke M."/>
            <person name="Goodstein D.M."/>
            <person name="Harafuji N."/>
            <person name="Hastings K.E."/>
            <person name="Ho I."/>
            <person name="Hotta K."/>
            <person name="Huang W."/>
            <person name="Kawashima T."/>
            <person name="Lemaire P."/>
            <person name="Martinez D."/>
            <person name="Meinertzhagen I.A."/>
            <person name="Necula S."/>
            <person name="Nonaka M."/>
            <person name="Putnam N."/>
            <person name="Rash S."/>
            <person name="Saiga H."/>
            <person name="Satake M."/>
            <person name="Terry A."/>
            <person name="Yamada L."/>
            <person name="Wang H.G."/>
            <person name="Awazu S."/>
            <person name="Azumi K."/>
            <person name="Boore J."/>
            <person name="Branno M."/>
            <person name="Chin-Bow S."/>
            <person name="DeSantis R."/>
            <person name="Doyle S."/>
            <person name="Francino P."/>
            <person name="Keys D.N."/>
            <person name="Haga S."/>
            <person name="Hayashi H."/>
            <person name="Hino K."/>
            <person name="Imai K.S."/>
            <person name="Inaba K."/>
            <person name="Kano S."/>
            <person name="Kobayashi K."/>
            <person name="Kobayashi M."/>
            <person name="Lee B.I."/>
            <person name="Makabe K.W."/>
            <person name="Manohar C."/>
            <person name="Matassi G."/>
            <person name="Medina M."/>
            <person name="Mochizuki Y."/>
            <person name="Mount S."/>
            <person name="Morishita T."/>
            <person name="Miura S."/>
            <person name="Nakayama A."/>
            <person name="Nishizaka S."/>
            <person name="Nomoto H."/>
            <person name="Ohta F."/>
            <person name="Oishi K."/>
            <person name="Rigoutsos I."/>
            <person name="Sano M."/>
            <person name="Sasaki A."/>
            <person name="Sasakura Y."/>
            <person name="Shoguchi E."/>
            <person name="Shin-i T."/>
            <person name="Spagnuolo A."/>
            <person name="Stainier D."/>
            <person name="Suzuki M.M."/>
            <person name="Tassy O."/>
            <person name="Takatori N."/>
            <person name="Tokuoka M."/>
            <person name="Yagi K."/>
            <person name="Yoshizaki F."/>
            <person name="Wada S."/>
            <person name="Zhang C."/>
            <person name="Hyatt P.D."/>
            <person name="Larimer F."/>
            <person name="Detter C."/>
            <person name="Doggett N."/>
            <person name="Glavina T."/>
            <person name="Hawkins T."/>
            <person name="Richardson P."/>
            <person name="Lucas S."/>
            <person name="Kohara Y."/>
            <person name="Levine M."/>
            <person name="Satoh N."/>
            <person name="Rokhsar D.S."/>
        </authorList>
    </citation>
    <scope>NUCLEOTIDE SEQUENCE [LARGE SCALE GENOMIC DNA]</scope>
</reference>
<dbReference type="EMBL" id="EAAA01001449">
    <property type="status" value="NOT_ANNOTATED_CDS"/>
    <property type="molecule type" value="Genomic_DNA"/>
</dbReference>
<dbReference type="SUPFAM" id="SSF53649">
    <property type="entry name" value="Alkaline phosphatase-like"/>
    <property type="match status" value="1"/>
</dbReference>
<keyword evidence="3" id="KW-1185">Reference proteome</keyword>
<dbReference type="Proteomes" id="UP000008144">
    <property type="component" value="Chromosome 2"/>
</dbReference>
<dbReference type="Gene3D" id="3.40.570.10">
    <property type="entry name" value="Extracellular Endonuclease, subunit A"/>
    <property type="match status" value="1"/>
</dbReference>
<dbReference type="SMART" id="SM00477">
    <property type="entry name" value="NUC"/>
    <property type="match status" value="1"/>
</dbReference>
<feature type="domain" description="ENPP1-3/EXOG-like endonuclease/phosphodiesterase" evidence="1">
    <location>
        <begin position="166"/>
        <end position="398"/>
    </location>
</feature>
<name>F6XHJ8_CIOIN</name>
<dbReference type="GO" id="GO:0016787">
    <property type="term" value="F:hydrolase activity"/>
    <property type="evidence" value="ECO:0007669"/>
    <property type="project" value="InterPro"/>
</dbReference>
<dbReference type="STRING" id="7719.ENSCINP00000021920"/>
<reference evidence="2" key="4">
    <citation type="submission" date="2025-09" db="UniProtKB">
        <authorList>
            <consortium name="Ensembl"/>
        </authorList>
    </citation>
    <scope>IDENTIFICATION</scope>
</reference>
<reference evidence="2" key="2">
    <citation type="journal article" date="2008" name="Genome Biol.">
        <title>Improved genome assembly and evidence-based global gene model set for the chordate Ciona intestinalis: new insight into intron and operon populations.</title>
        <authorList>
            <person name="Satou Y."/>
            <person name="Mineta K."/>
            <person name="Ogasawara M."/>
            <person name="Sasakura Y."/>
            <person name="Shoguchi E."/>
            <person name="Ueno K."/>
            <person name="Yamada L."/>
            <person name="Matsumoto J."/>
            <person name="Wasserscheid J."/>
            <person name="Dewar K."/>
            <person name="Wiley G.B."/>
            <person name="Macmil S.L."/>
            <person name="Roe B.A."/>
            <person name="Zeller R.W."/>
            <person name="Hastings K.E."/>
            <person name="Lemaire P."/>
            <person name="Lindquist E."/>
            <person name="Endo T."/>
            <person name="Hotta K."/>
            <person name="Inaba K."/>
        </authorList>
    </citation>
    <scope>NUCLEOTIDE SEQUENCE [LARGE SCALE GENOMIC DNA]</scope>
    <source>
        <strain evidence="2">wild type</strain>
    </source>
</reference>
<dbReference type="Gene3D" id="3.40.720.10">
    <property type="entry name" value="Alkaline Phosphatase, subunit A"/>
    <property type="match status" value="1"/>
</dbReference>
<protein>
    <recommendedName>
        <fullName evidence="1">ENPP1-3/EXOG-like endonuclease/phosphodiesterase domain-containing protein</fullName>
    </recommendedName>
</protein>
<dbReference type="GO" id="GO:0003676">
    <property type="term" value="F:nucleic acid binding"/>
    <property type="evidence" value="ECO:0007669"/>
    <property type="project" value="InterPro"/>
</dbReference>
<accession>F6XHJ8</accession>
<dbReference type="HOGENOM" id="CLU_012256_2_0_1"/>
<organism evidence="2 3">
    <name type="scientific">Ciona intestinalis</name>
    <name type="common">Transparent sea squirt</name>
    <name type="synonym">Ascidia intestinalis</name>
    <dbReference type="NCBI Taxonomy" id="7719"/>
    <lineage>
        <taxon>Eukaryota</taxon>
        <taxon>Metazoa</taxon>
        <taxon>Chordata</taxon>
        <taxon>Tunicata</taxon>
        <taxon>Ascidiacea</taxon>
        <taxon>Phlebobranchia</taxon>
        <taxon>Cionidae</taxon>
        <taxon>Ciona</taxon>
    </lineage>
</organism>
<dbReference type="AlphaFoldDB" id="F6XHJ8"/>
<sequence length="475" mass="53370">MDDRWISEGRKGSYTSCNGGTHGYDNEYRSMHALFAAHGVAFKRKYDTMLPFENIELYNLVTGLLNLDAAPNNGTEGSLNHILKNPTPISSQAETEVPNTCDYPAQDTSPSDMGCLYCSGIDEATANKRLQAMAGNQEAQQSNMPYGRPQATNIETDDVAYCLLTQEDYINAYDFKRKISRYVSFTMTDEARQLYKPKYCVRPDIRVPQEATTPCSDYTTTNLQSVVLYTPAFSNGQALFDATLTSNSVPMYLSTYEIWTYMARVLTDWSQRYGGINVIAGPAFDSDFDGHPDSLETLQANGTFLNDDTTSTPIPTHFFLVVTRCVNYDTEKISSCVTSPTNLEVQAFIIPNFAEPPCNSMSNQPSDWVPKTLKEHVARLRDVEILTGLSFLPKWTHAQNVDQETRIEATRLRLRLPQFDSQWMNDFLTITPPPFAESSAVTTTEKTDETTSSTTKLTATNLFYLVIISILWWLN</sequence>
<dbReference type="SUPFAM" id="SSF54060">
    <property type="entry name" value="His-Me finger endonucleases"/>
    <property type="match status" value="1"/>
</dbReference>
<dbReference type="InterPro" id="IPR044929">
    <property type="entry name" value="DNA/RNA_non-sp_Endonuclease_sf"/>
</dbReference>
<dbReference type="PANTHER" id="PTHR10151">
    <property type="entry name" value="ECTONUCLEOTIDE PYROPHOSPHATASE/PHOSPHODIESTERASE"/>
    <property type="match status" value="1"/>
</dbReference>
<dbReference type="InterPro" id="IPR017850">
    <property type="entry name" value="Alkaline_phosphatase_core_sf"/>
</dbReference>
<dbReference type="InterPro" id="IPR044925">
    <property type="entry name" value="His-Me_finger_sf"/>
</dbReference>
<evidence type="ECO:0000313" key="3">
    <source>
        <dbReference type="Proteomes" id="UP000008144"/>
    </source>
</evidence>
<evidence type="ECO:0000259" key="1">
    <source>
        <dbReference type="SMART" id="SM00477"/>
    </source>
</evidence>
<evidence type="ECO:0000313" key="2">
    <source>
        <dbReference type="Ensembl" id="ENSCINP00000021920.2"/>
    </source>
</evidence>
<dbReference type="OMA" id="EYMNLWT"/>